<feature type="compositionally biased region" description="Polar residues" evidence="2">
    <location>
        <begin position="1"/>
        <end position="12"/>
    </location>
</feature>
<feature type="coiled-coil region" evidence="1">
    <location>
        <begin position="342"/>
        <end position="390"/>
    </location>
</feature>
<keyword evidence="6" id="KW-1185">Reference proteome</keyword>
<dbReference type="EMBL" id="LWDD02000209">
    <property type="protein sequence ID" value="KAE8262719.1"/>
    <property type="molecule type" value="Genomic_DNA"/>
</dbReference>
<feature type="compositionally biased region" description="Low complexity" evidence="2">
    <location>
        <begin position="195"/>
        <end position="208"/>
    </location>
</feature>
<dbReference type="Proteomes" id="UP000077671">
    <property type="component" value="Unassembled WGS sequence"/>
</dbReference>
<evidence type="ECO:0000256" key="1">
    <source>
        <dbReference type="SAM" id="Coils"/>
    </source>
</evidence>
<feature type="compositionally biased region" description="Polar residues" evidence="2">
    <location>
        <begin position="267"/>
        <end position="292"/>
    </location>
</feature>
<comment type="caution">
    <text evidence="4">The sequence shown here is derived from an EMBL/GenBank/DDBJ whole genome shotgun (WGS) entry which is preliminary data.</text>
</comment>
<evidence type="ECO:0000256" key="2">
    <source>
        <dbReference type="SAM" id="MobiDB-lite"/>
    </source>
</evidence>
<accession>A0A177VB83</accession>
<keyword evidence="1" id="KW-0175">Coiled coil</keyword>
<reference evidence="4" key="1">
    <citation type="submission" date="2016-04" db="EMBL/GenBank/DDBJ databases">
        <authorList>
            <person name="Nguyen H.D."/>
            <person name="Kesanakurti P."/>
            <person name="Cullis J."/>
            <person name="Levesque C.A."/>
            <person name="Hambleton S."/>
        </authorList>
    </citation>
    <scope>NUCLEOTIDE SEQUENCE</scope>
    <source>
        <strain evidence="4">DAOMC 238032</strain>
    </source>
</reference>
<feature type="region of interest" description="Disordered" evidence="2">
    <location>
        <begin position="1"/>
        <end position="25"/>
    </location>
</feature>
<evidence type="ECO:0000313" key="5">
    <source>
        <dbReference type="Proteomes" id="UP000077671"/>
    </source>
</evidence>
<evidence type="ECO:0000313" key="4">
    <source>
        <dbReference type="EMBL" id="KAE8262719.1"/>
    </source>
</evidence>
<reference evidence="4" key="2">
    <citation type="journal article" date="2019" name="IMA Fungus">
        <title>Genome sequencing and comparison of five Tilletia species to identify candidate genes for the detection of regulated species infecting wheat.</title>
        <authorList>
            <person name="Nguyen H.D.T."/>
            <person name="Sultana T."/>
            <person name="Kesanakurti P."/>
            <person name="Hambleton S."/>
        </authorList>
    </citation>
    <scope>NUCLEOTIDE SEQUENCE</scope>
    <source>
        <strain evidence="4">DAOMC 238032</strain>
    </source>
</reference>
<sequence>MATAQSSSTLDTSASNRSSAAHSNAYPWTEKEETDLLHALRQCPAYCVALADFWFPHGQIQHPDVTNSFKIKIIQTPAYGITTLQRVTDIVAGEFAKRHQPWHVAQKLKDMRLRYEEEYQKMEVESRNKLLQEMTGHGDDEVRWRQQRVKLLSELHWWETFHETVHLYMLMMRHGTSDASISSASGADETGRVHTQSTSQQQRTSSSSANSAEEGRRDKGEQMQQLPHAVSNLAASSVASTSAIPSTNKMDLNSETLDNGDDDLNVRVTTGTASSHSTQQQPERTSATGTKTRTISSKAFVKMQKHLQTKRNIRTSRQLNKKTSSTERDSQKYKLLRTKLLIEREATKRLELKLKAKEQEQRMGLVSERMDALEVKMKVTNEEMQRALQQVDRRVQTLGAPSSSAAPTS</sequence>
<feature type="compositionally biased region" description="Low complexity" evidence="2">
    <location>
        <begin position="178"/>
        <end position="188"/>
    </location>
</feature>
<protein>
    <submittedName>
        <fullName evidence="4">Uncharacterized protein</fullName>
    </submittedName>
</protein>
<evidence type="ECO:0000313" key="3">
    <source>
        <dbReference type="EMBL" id="CAD6952879.1"/>
    </source>
</evidence>
<feature type="compositionally biased region" description="Polar residues" evidence="2">
    <location>
        <begin position="244"/>
        <end position="257"/>
    </location>
</feature>
<proteinExistence type="predicted"/>
<dbReference type="EMBL" id="CAJHJG010005824">
    <property type="protein sequence ID" value="CAD6952879.1"/>
    <property type="molecule type" value="Genomic_DNA"/>
</dbReference>
<feature type="region of interest" description="Disordered" evidence="2">
    <location>
        <begin position="309"/>
        <end position="331"/>
    </location>
</feature>
<name>A0A177VB83_9BASI</name>
<evidence type="ECO:0000313" key="6">
    <source>
        <dbReference type="Proteomes" id="UP000836402"/>
    </source>
</evidence>
<feature type="region of interest" description="Disordered" evidence="2">
    <location>
        <begin position="178"/>
        <end position="225"/>
    </location>
</feature>
<dbReference type="AlphaFoldDB" id="A0A177VB83"/>
<gene>
    <name evidence="4" type="ORF">A4X03_0g2235</name>
    <name evidence="3" type="ORF">JKIAZH3_G251</name>
</gene>
<reference evidence="3" key="3">
    <citation type="submission" date="2020-10" db="EMBL/GenBank/DDBJ databases">
        <authorList>
            <person name="Sedaghatjoo S."/>
        </authorList>
    </citation>
    <scope>NUCLEOTIDE SEQUENCE</scope>
    <source>
        <strain evidence="3">AZH3</strain>
    </source>
</reference>
<feature type="region of interest" description="Disordered" evidence="2">
    <location>
        <begin position="241"/>
        <end position="292"/>
    </location>
</feature>
<dbReference type="Proteomes" id="UP000836402">
    <property type="component" value="Unassembled WGS sequence"/>
</dbReference>
<organism evidence="4 5">
    <name type="scientific">Tilletia caries</name>
    <name type="common">wheat bunt fungus</name>
    <dbReference type="NCBI Taxonomy" id="13290"/>
    <lineage>
        <taxon>Eukaryota</taxon>
        <taxon>Fungi</taxon>
        <taxon>Dikarya</taxon>
        <taxon>Basidiomycota</taxon>
        <taxon>Ustilaginomycotina</taxon>
        <taxon>Exobasidiomycetes</taxon>
        <taxon>Tilletiales</taxon>
        <taxon>Tilletiaceae</taxon>
        <taxon>Tilletia</taxon>
    </lineage>
</organism>
<feature type="compositionally biased region" description="Low complexity" evidence="2">
    <location>
        <begin position="13"/>
        <end position="25"/>
    </location>
</feature>